<proteinExistence type="predicted"/>
<gene>
    <name evidence="1" type="ORF">ACFPFM_07870</name>
</gene>
<dbReference type="RefSeq" id="WP_344036541.1">
    <property type="nucleotide sequence ID" value="NZ_BAAAKE010000005.1"/>
</dbReference>
<accession>A0ABV9XTK4</accession>
<dbReference type="Proteomes" id="UP001595833">
    <property type="component" value="Unassembled WGS sequence"/>
</dbReference>
<protein>
    <submittedName>
        <fullName evidence="1">Uncharacterized protein</fullName>
    </submittedName>
</protein>
<evidence type="ECO:0000313" key="1">
    <source>
        <dbReference type="EMBL" id="MFC5053675.1"/>
    </source>
</evidence>
<name>A0ABV9XTK4_9PSEU</name>
<sequence length="83" mass="8834">MKKIRTGAAHDALDKVDEALAKFGSDQSLLDERARHAAADALSELDDLARYVDDLRAALIDRLQTAPSGIDAVAQSLDVDTAA</sequence>
<reference evidence="2" key="1">
    <citation type="journal article" date="2019" name="Int. J. Syst. Evol. Microbiol.">
        <title>The Global Catalogue of Microorganisms (GCM) 10K type strain sequencing project: providing services to taxonomists for standard genome sequencing and annotation.</title>
        <authorList>
            <consortium name="The Broad Institute Genomics Platform"/>
            <consortium name="The Broad Institute Genome Sequencing Center for Infectious Disease"/>
            <person name="Wu L."/>
            <person name="Ma J."/>
        </authorList>
    </citation>
    <scope>NUCLEOTIDE SEQUENCE [LARGE SCALE GENOMIC DNA]</scope>
    <source>
        <strain evidence="2">KCTC 12848</strain>
    </source>
</reference>
<comment type="caution">
    <text evidence="1">The sequence shown here is derived from an EMBL/GenBank/DDBJ whole genome shotgun (WGS) entry which is preliminary data.</text>
</comment>
<dbReference type="EMBL" id="JBHSJB010000007">
    <property type="protein sequence ID" value="MFC5053675.1"/>
    <property type="molecule type" value="Genomic_DNA"/>
</dbReference>
<evidence type="ECO:0000313" key="2">
    <source>
        <dbReference type="Proteomes" id="UP001595833"/>
    </source>
</evidence>
<organism evidence="1 2">
    <name type="scientific">Saccharothrix xinjiangensis</name>
    <dbReference type="NCBI Taxonomy" id="204798"/>
    <lineage>
        <taxon>Bacteria</taxon>
        <taxon>Bacillati</taxon>
        <taxon>Actinomycetota</taxon>
        <taxon>Actinomycetes</taxon>
        <taxon>Pseudonocardiales</taxon>
        <taxon>Pseudonocardiaceae</taxon>
        <taxon>Saccharothrix</taxon>
    </lineage>
</organism>
<keyword evidence="2" id="KW-1185">Reference proteome</keyword>